<evidence type="ECO:0000256" key="6">
    <source>
        <dbReference type="ARBA" id="ARBA00022801"/>
    </source>
</evidence>
<proteinExistence type="inferred from homology"/>
<dbReference type="SUPFAM" id="SSF50978">
    <property type="entry name" value="WD40 repeat-like"/>
    <property type="match status" value="1"/>
</dbReference>
<dbReference type="GO" id="GO:0006751">
    <property type="term" value="P:glutathione catabolic process"/>
    <property type="evidence" value="ECO:0007669"/>
    <property type="project" value="InterPro"/>
</dbReference>
<dbReference type="AlphaFoldDB" id="A0A5N5QNT5"/>
<evidence type="ECO:0000256" key="4">
    <source>
        <dbReference type="ARBA" id="ARBA00022723"/>
    </source>
</evidence>
<dbReference type="Pfam" id="PF01546">
    <property type="entry name" value="Peptidase_M20"/>
    <property type="match status" value="1"/>
</dbReference>
<dbReference type="PIRSF" id="PIRSF037237">
    <property type="entry name" value="Peptidase_WD_repeats_DUG2"/>
    <property type="match status" value="1"/>
</dbReference>
<dbReference type="SMART" id="SM00320">
    <property type="entry name" value="WD40"/>
    <property type="match status" value="7"/>
</dbReference>
<feature type="domain" description="Peptidase M20 dimerisation" evidence="8">
    <location>
        <begin position="714"/>
        <end position="842"/>
    </location>
</feature>
<dbReference type="Gene3D" id="2.130.10.10">
    <property type="entry name" value="YVTN repeat-like/Quinoprotein amine dehydrogenase"/>
    <property type="match status" value="2"/>
</dbReference>
<evidence type="ECO:0000256" key="2">
    <source>
        <dbReference type="ARBA" id="ARBA00022574"/>
    </source>
</evidence>
<dbReference type="GO" id="GO:0006508">
    <property type="term" value="P:proteolysis"/>
    <property type="evidence" value="ECO:0007669"/>
    <property type="project" value="UniProtKB-KW"/>
</dbReference>
<evidence type="ECO:0000256" key="1">
    <source>
        <dbReference type="ARBA" id="ARBA00006247"/>
    </source>
</evidence>
<dbReference type="PROSITE" id="PS50294">
    <property type="entry name" value="WD_REPEATS_REGION"/>
    <property type="match status" value="2"/>
</dbReference>
<keyword evidence="3" id="KW-0645">Protease</keyword>
<dbReference type="PANTHER" id="PTHR43270">
    <property type="entry name" value="BETA-ALA-HIS DIPEPTIDASE"/>
    <property type="match status" value="1"/>
</dbReference>
<sequence length="955" mass="102511">MAPTLTPPATPTTIHYVCPHLPGACLASLSQSPPPESAAARLVHTLRQKESSVLSLTADERFIYSGSQGMDIYVWDRRTLSHTASLQGHTGSVLALIHSPERQWLFSSSGDSTVRIWCTQTLSPLYTLIPHGESGDIFSLAYVHTPTQQRLIFGCQNTSLQWVDLSPSTLQPPSCSHGVGEISPAGSIAGSLSSALGTDGVSGLHGLGVHTPTSGTTPPRHKFFDSFPQPAGRPVAPQRPSTAVLTTTSSLSLQRPATPLAPSNVNVIKSANERARVEAGDKSEDEPRIILTPPRNVIPSAHYGYIYCMALVRDGDQVRLVTGSGDEDTKLWQLPPDRNPILEHTFSHEFPQAPDDLSAEGADADAGGAVLALAVRDGTVFAGGQAGRIAVWDVETLTLVRVLIAAEGVDVLSLSVMGQDLYACTADGYVHRWSSTFQHMAMYHAHSGMILSSIAITSSGVLVTGAGDNSVKIWEVGGARGQRRSKGIRHGVSSNDEDEEDVLGLARDGELEAEGADDPSNALIYALSKFVAIPSVSSAREDCRQAAVWLKKCFSQLGGDSCLVTGPGSVNPLVLATFRGRSSPNAPRRPRILFYGHYDVISAPPLGWSSDPFKLSGHNGALYGRGVSDDKGPVLAVAFAASSLLSKRMLDVDVVMLVEGEEEAGSVEFKALFESVRDRVGEIDCILVSNSFWIDDTTPCVTYGLRGVVHSSIEISSEHPDVHSGVEGGAIVEPMIDMVKVLSTLAGGSKVLIPSFYDQVRSQPEEERILYEKIAAVTKTTPASIASRWSEPSLSIHSLNVSGPGNATVIPSSVKAKVSIRIVPDQDTDEISRSLVNHVKNAFTELQSPNVLNVQVDRTADWWLGELDDEYFRALEGAVRDEWQVEPLRIREGGSIPSVPFLEKALGCHALHLPMGQSSDQAHLQNERISVNNLRKGQAVVERFLVTAGKRALIH</sequence>
<reference evidence="9 10" key="1">
    <citation type="journal article" date="2019" name="Fungal Biol. Biotechnol.">
        <title>Draft genome sequence of fastidious pathogen Ceratobasidium theobromae, which causes vascular-streak dieback in Theobroma cacao.</title>
        <authorList>
            <person name="Ali S.S."/>
            <person name="Asman A."/>
            <person name="Shao J."/>
            <person name="Firmansyah A.P."/>
            <person name="Susilo A.W."/>
            <person name="Rosmana A."/>
            <person name="McMahon P."/>
            <person name="Junaid M."/>
            <person name="Guest D."/>
            <person name="Kheng T.Y."/>
            <person name="Meinhardt L.W."/>
            <person name="Bailey B.A."/>
        </authorList>
    </citation>
    <scope>NUCLEOTIDE SEQUENCE [LARGE SCALE GENOMIC DNA]</scope>
    <source>
        <strain evidence="9 10">CT2</strain>
    </source>
</reference>
<dbReference type="Proteomes" id="UP000383932">
    <property type="component" value="Unassembled WGS sequence"/>
</dbReference>
<dbReference type="Pfam" id="PF07687">
    <property type="entry name" value="M20_dimer"/>
    <property type="match status" value="1"/>
</dbReference>
<accession>A0A5N5QNT5</accession>
<dbReference type="Pfam" id="PF00400">
    <property type="entry name" value="WD40"/>
    <property type="match status" value="3"/>
</dbReference>
<keyword evidence="4" id="KW-0479">Metal-binding</keyword>
<name>A0A5N5QNT5_9AGAM</name>
<dbReference type="InterPro" id="IPR036322">
    <property type="entry name" value="WD40_repeat_dom_sf"/>
</dbReference>
<evidence type="ECO:0000256" key="5">
    <source>
        <dbReference type="ARBA" id="ARBA00022737"/>
    </source>
</evidence>
<dbReference type="PROSITE" id="PS50082">
    <property type="entry name" value="WD_REPEATS_2"/>
    <property type="match status" value="2"/>
</dbReference>
<dbReference type="InterPro" id="IPR020472">
    <property type="entry name" value="WD40_PAC1"/>
</dbReference>
<keyword evidence="6" id="KW-0378">Hydrolase</keyword>
<dbReference type="InterPro" id="IPR015943">
    <property type="entry name" value="WD40/YVTN_repeat-like_dom_sf"/>
</dbReference>
<comment type="caution">
    <text evidence="9">The sequence shown here is derived from an EMBL/GenBank/DDBJ whole genome shotgun (WGS) entry which is preliminary data.</text>
</comment>
<dbReference type="PRINTS" id="PR00320">
    <property type="entry name" value="GPROTEINBRPT"/>
</dbReference>
<evidence type="ECO:0000256" key="7">
    <source>
        <dbReference type="PROSITE-ProRule" id="PRU00221"/>
    </source>
</evidence>
<dbReference type="PANTHER" id="PTHR43270:SF8">
    <property type="entry name" value="DI- AND TRIPEPTIDASE DUG2-RELATED"/>
    <property type="match status" value="1"/>
</dbReference>
<dbReference type="GO" id="GO:0046872">
    <property type="term" value="F:metal ion binding"/>
    <property type="evidence" value="ECO:0007669"/>
    <property type="project" value="UniProtKB-KW"/>
</dbReference>
<comment type="similarity">
    <text evidence="1">Belongs to the peptidase M20A family.</text>
</comment>
<dbReference type="SUPFAM" id="SSF53187">
    <property type="entry name" value="Zn-dependent exopeptidases"/>
    <property type="match status" value="1"/>
</dbReference>
<evidence type="ECO:0000313" key="9">
    <source>
        <dbReference type="EMBL" id="KAB5592806.1"/>
    </source>
</evidence>
<dbReference type="PROSITE" id="PS00678">
    <property type="entry name" value="WD_REPEATS_1"/>
    <property type="match status" value="1"/>
</dbReference>
<protein>
    <submittedName>
        <fullName evidence="9">Beta-ala-his dipeptidase</fullName>
    </submittedName>
</protein>
<dbReference type="InterPro" id="IPR002933">
    <property type="entry name" value="Peptidase_M20"/>
</dbReference>
<dbReference type="InterPro" id="IPR017149">
    <property type="entry name" value="GSH_degradosome_Dug2"/>
</dbReference>
<gene>
    <name evidence="9" type="ORF">CTheo_3726</name>
</gene>
<dbReference type="Gene3D" id="3.30.70.360">
    <property type="match status" value="1"/>
</dbReference>
<feature type="repeat" description="WD" evidence="7">
    <location>
        <begin position="443"/>
        <end position="476"/>
    </location>
</feature>
<dbReference type="GO" id="GO:0008233">
    <property type="term" value="F:peptidase activity"/>
    <property type="evidence" value="ECO:0007669"/>
    <property type="project" value="UniProtKB-KW"/>
</dbReference>
<dbReference type="OrthoDB" id="7832001at2759"/>
<dbReference type="InterPro" id="IPR051458">
    <property type="entry name" value="Cyt/Met_Dipeptidase"/>
</dbReference>
<dbReference type="InterPro" id="IPR001680">
    <property type="entry name" value="WD40_rpt"/>
</dbReference>
<feature type="repeat" description="WD" evidence="7">
    <location>
        <begin position="86"/>
        <end position="127"/>
    </location>
</feature>
<dbReference type="EMBL" id="SSOP01000053">
    <property type="protein sequence ID" value="KAB5592806.1"/>
    <property type="molecule type" value="Genomic_DNA"/>
</dbReference>
<evidence type="ECO:0000313" key="10">
    <source>
        <dbReference type="Proteomes" id="UP000383932"/>
    </source>
</evidence>
<dbReference type="InterPro" id="IPR011650">
    <property type="entry name" value="Peptidase_M20_dimer"/>
</dbReference>
<evidence type="ECO:0000256" key="3">
    <source>
        <dbReference type="ARBA" id="ARBA00022670"/>
    </source>
</evidence>
<evidence type="ECO:0000259" key="8">
    <source>
        <dbReference type="Pfam" id="PF07687"/>
    </source>
</evidence>
<dbReference type="Gene3D" id="3.40.630.10">
    <property type="entry name" value="Zn peptidases"/>
    <property type="match status" value="1"/>
</dbReference>
<keyword evidence="5" id="KW-0677">Repeat</keyword>
<dbReference type="InterPro" id="IPR019775">
    <property type="entry name" value="WD40_repeat_CS"/>
</dbReference>
<organism evidence="9 10">
    <name type="scientific">Ceratobasidium theobromae</name>
    <dbReference type="NCBI Taxonomy" id="1582974"/>
    <lineage>
        <taxon>Eukaryota</taxon>
        <taxon>Fungi</taxon>
        <taxon>Dikarya</taxon>
        <taxon>Basidiomycota</taxon>
        <taxon>Agaricomycotina</taxon>
        <taxon>Agaricomycetes</taxon>
        <taxon>Cantharellales</taxon>
        <taxon>Ceratobasidiaceae</taxon>
        <taxon>Ceratobasidium</taxon>
    </lineage>
</organism>
<keyword evidence="2 7" id="KW-0853">WD repeat</keyword>
<keyword evidence="10" id="KW-1185">Reference proteome</keyword>